<dbReference type="Pfam" id="PF13682">
    <property type="entry name" value="CZB"/>
    <property type="match status" value="1"/>
</dbReference>
<organism evidence="5 6">
    <name type="scientific">Anaeromicrobium sediminis</name>
    <dbReference type="NCBI Taxonomy" id="1478221"/>
    <lineage>
        <taxon>Bacteria</taxon>
        <taxon>Bacillati</taxon>
        <taxon>Bacillota</taxon>
        <taxon>Clostridia</taxon>
        <taxon>Peptostreptococcales</taxon>
        <taxon>Thermotaleaceae</taxon>
        <taxon>Anaeromicrobium</taxon>
    </lineage>
</organism>
<dbReference type="AlphaFoldDB" id="A0A267MM93"/>
<dbReference type="Proteomes" id="UP000216024">
    <property type="component" value="Unassembled WGS sequence"/>
</dbReference>
<evidence type="ECO:0000256" key="2">
    <source>
        <dbReference type="ARBA" id="ARBA00029447"/>
    </source>
</evidence>
<comment type="similarity">
    <text evidence="2">Belongs to the methyl-accepting chemotaxis (MCP) protein family.</text>
</comment>
<proteinExistence type="inferred from homology"/>
<dbReference type="InterPro" id="IPR004090">
    <property type="entry name" value="Chemotax_Me-accpt_rcpt"/>
</dbReference>
<dbReference type="OrthoDB" id="9816519at2"/>
<keyword evidence="6" id="KW-1185">Reference proteome</keyword>
<dbReference type="PANTHER" id="PTHR32089:SF112">
    <property type="entry name" value="LYSOZYME-LIKE PROTEIN-RELATED"/>
    <property type="match status" value="1"/>
</dbReference>
<reference evidence="5 6" key="1">
    <citation type="submission" date="2017-06" db="EMBL/GenBank/DDBJ databases">
        <title>Draft genome sequence of anaerobic fermentative bacterium Anaeromicrobium sediminis DY2726D isolated from West Pacific Ocean sediments.</title>
        <authorList>
            <person name="Zeng X."/>
        </authorList>
    </citation>
    <scope>NUCLEOTIDE SEQUENCE [LARGE SCALE GENOMIC DNA]</scope>
    <source>
        <strain evidence="5 6">DY2726D</strain>
    </source>
</reference>
<evidence type="ECO:0000259" key="4">
    <source>
        <dbReference type="PROSITE" id="PS50111"/>
    </source>
</evidence>
<dbReference type="Gene3D" id="1.20.120.30">
    <property type="entry name" value="Aspartate receptor, ligand-binding domain"/>
    <property type="match status" value="1"/>
</dbReference>
<dbReference type="GO" id="GO:0016020">
    <property type="term" value="C:membrane"/>
    <property type="evidence" value="ECO:0007669"/>
    <property type="project" value="InterPro"/>
</dbReference>
<protein>
    <recommendedName>
        <fullName evidence="4">Methyl-accepting transducer domain-containing protein</fullName>
    </recommendedName>
</protein>
<gene>
    <name evidence="5" type="ORF">CCE28_06540</name>
</gene>
<keyword evidence="1 3" id="KW-0807">Transducer</keyword>
<evidence type="ECO:0000256" key="1">
    <source>
        <dbReference type="ARBA" id="ARBA00023224"/>
    </source>
</evidence>
<name>A0A267MM93_9FIRM</name>
<feature type="domain" description="Methyl-accepting transducer" evidence="4">
    <location>
        <begin position="73"/>
        <end position="309"/>
    </location>
</feature>
<dbReference type="PANTHER" id="PTHR32089">
    <property type="entry name" value="METHYL-ACCEPTING CHEMOTAXIS PROTEIN MCPB"/>
    <property type="match status" value="1"/>
</dbReference>
<dbReference type="GO" id="GO:0006935">
    <property type="term" value="P:chemotaxis"/>
    <property type="evidence" value="ECO:0007669"/>
    <property type="project" value="InterPro"/>
</dbReference>
<dbReference type="PROSITE" id="PS50111">
    <property type="entry name" value="CHEMOTAXIS_TRANSDUC_2"/>
    <property type="match status" value="1"/>
</dbReference>
<dbReference type="Gene3D" id="1.10.287.950">
    <property type="entry name" value="Methyl-accepting chemotaxis protein"/>
    <property type="match status" value="1"/>
</dbReference>
<dbReference type="InterPro" id="IPR004089">
    <property type="entry name" value="MCPsignal_dom"/>
</dbReference>
<dbReference type="GO" id="GO:0007165">
    <property type="term" value="P:signal transduction"/>
    <property type="evidence" value="ECO:0007669"/>
    <property type="project" value="UniProtKB-KW"/>
</dbReference>
<dbReference type="InterPro" id="IPR025991">
    <property type="entry name" value="Chemoreceptor_zinc-bind_dom"/>
</dbReference>
<evidence type="ECO:0000256" key="3">
    <source>
        <dbReference type="PROSITE-ProRule" id="PRU00284"/>
    </source>
</evidence>
<dbReference type="EMBL" id="NIBG01000004">
    <property type="protein sequence ID" value="PAB60028.1"/>
    <property type="molecule type" value="Genomic_DNA"/>
</dbReference>
<accession>A0A267MM93</accession>
<dbReference type="SUPFAM" id="SSF58104">
    <property type="entry name" value="Methyl-accepting chemotaxis protein (MCP) signaling domain"/>
    <property type="match status" value="1"/>
</dbReference>
<dbReference type="SMART" id="SM00283">
    <property type="entry name" value="MA"/>
    <property type="match status" value="1"/>
</dbReference>
<dbReference type="PRINTS" id="PR00260">
    <property type="entry name" value="CHEMTRNSDUCR"/>
</dbReference>
<sequence>MFGNSKIVRQMNAIAEKFESNNTNNIYEIDEINCQNKTVKLFAKIVKTCKSSIPRINQFMKGILLIATEISTFNVELFHFSNNIKESSLKIKKSSETMGAAIQQTDASMVQVAETISEYASSIEDISIQADTLLEITETNNRIIEQMKNVNSEVSQRAASMDEDTKTLLSVIEDMKKIVAGISEIASHTNLLALNASIEAARAGENGRGFAVVADEVKKLAENTKLQLTSVEELMISMENASNKSRESVRYTLDSINNMNTYTEKMVTSFSKSKISIKSVINGVKVIGDSIEEISASSQQVSAAMHATSEDGSKLLNIADELYRKSEGIGKLGEKIGSIEDEVSRLAKISGEMGNEEHFKINNSDFIETLEHAIKGHIDWIHTLENMVQNMEIYPIQIDGTKCKFGHFYYAMTPSHPKIKSIWKEIDEIHLNLHELGHAVMEHVQKGDKISAQRDSKKAKDLSKKVMEMFVNLKGTTQDLSSQGIDVF</sequence>
<dbReference type="Pfam" id="PF00015">
    <property type="entry name" value="MCPsignal"/>
    <property type="match status" value="1"/>
</dbReference>
<evidence type="ECO:0000313" key="6">
    <source>
        <dbReference type="Proteomes" id="UP000216024"/>
    </source>
</evidence>
<dbReference type="GO" id="GO:0004888">
    <property type="term" value="F:transmembrane signaling receptor activity"/>
    <property type="evidence" value="ECO:0007669"/>
    <property type="project" value="InterPro"/>
</dbReference>
<dbReference type="RefSeq" id="WP_095132200.1">
    <property type="nucleotide sequence ID" value="NZ_NIBG01000004.1"/>
</dbReference>
<evidence type="ECO:0000313" key="5">
    <source>
        <dbReference type="EMBL" id="PAB60028.1"/>
    </source>
</evidence>
<comment type="caution">
    <text evidence="5">The sequence shown here is derived from an EMBL/GenBank/DDBJ whole genome shotgun (WGS) entry which is preliminary data.</text>
</comment>